<dbReference type="Proteomes" id="UP000050378">
    <property type="component" value="Unassembled WGS sequence"/>
</dbReference>
<protein>
    <submittedName>
        <fullName evidence="1">Uncharacterized protein</fullName>
    </submittedName>
</protein>
<reference evidence="1 2" key="1">
    <citation type="submission" date="2015-09" db="EMBL/GenBank/DDBJ databases">
        <title>Draft Genome Sequence of Pseudoalteromonas lipolytica UCD-48B.</title>
        <authorList>
            <person name="Krusor M."/>
            <person name="Coil D.A."/>
            <person name="Lang J.M."/>
            <person name="Eisen J.A."/>
            <person name="Alexiev A."/>
        </authorList>
    </citation>
    <scope>NUCLEOTIDE SEQUENCE [LARGE SCALE GENOMIC DNA]</scope>
    <source>
        <strain evidence="1 2">UCD-48B</strain>
    </source>
</reference>
<accession>A0A0P7DZM4</accession>
<gene>
    <name evidence="1" type="ORF">AOG27_13210</name>
</gene>
<evidence type="ECO:0000313" key="1">
    <source>
        <dbReference type="EMBL" id="KPM83170.1"/>
    </source>
</evidence>
<comment type="caution">
    <text evidence="1">The sequence shown here is derived from an EMBL/GenBank/DDBJ whole genome shotgun (WGS) entry which is preliminary data.</text>
</comment>
<dbReference type="PATRIC" id="fig|570156.3.peg.3744"/>
<proteinExistence type="predicted"/>
<evidence type="ECO:0000313" key="2">
    <source>
        <dbReference type="Proteomes" id="UP000050378"/>
    </source>
</evidence>
<dbReference type="AlphaFoldDB" id="A0A0P7DZM4"/>
<dbReference type="EMBL" id="LJTC01000008">
    <property type="protein sequence ID" value="KPM83170.1"/>
    <property type="molecule type" value="Genomic_DNA"/>
</dbReference>
<organism evidence="1 2">
    <name type="scientific">Pseudoalteromonas lipolytica</name>
    <dbReference type="NCBI Taxonomy" id="570156"/>
    <lineage>
        <taxon>Bacteria</taxon>
        <taxon>Pseudomonadati</taxon>
        <taxon>Pseudomonadota</taxon>
        <taxon>Gammaproteobacteria</taxon>
        <taxon>Alteromonadales</taxon>
        <taxon>Pseudoalteromonadaceae</taxon>
        <taxon>Pseudoalteromonas</taxon>
    </lineage>
</organism>
<sequence>MPAYFNNEIDQEYRAVLKHMDEMMPQTDLELAYLPSFYPFSIFDIHATKLKNDKDKQAFTNFNLGVLGSQFLNVEPQVGTKLPNLVICKKDKCTEQRLKQISSFLAVSEEQILAFKNNISLNLVQLTAPNVYRINNTFYSPTQLLSYTPSKYAGFVPSADYKILSPDTASSLMELSAYSQKLRDLMIKHKVAAVTKDKNDSVNVIFGGLSDNHWGVVLLDKSNIPRKGDRNAIGLEYDVIKPLSETSFYYQTN</sequence>
<name>A0A0P7DZM4_9GAMM</name>
<dbReference type="OrthoDB" id="6383141at2"/>